<reference evidence="2 3" key="1">
    <citation type="submission" date="2020-08" db="EMBL/GenBank/DDBJ databases">
        <title>Genomic Encyclopedia of Type Strains, Phase IV (KMG-IV): sequencing the most valuable type-strain genomes for metagenomic binning, comparative biology and taxonomic classification.</title>
        <authorList>
            <person name="Goeker M."/>
        </authorList>
    </citation>
    <scope>NUCLEOTIDE SEQUENCE [LARGE SCALE GENOMIC DNA]</scope>
    <source>
        <strain evidence="2 3">DSM 12252</strain>
    </source>
</reference>
<keyword evidence="1" id="KW-0175">Coiled coil</keyword>
<dbReference type="Proteomes" id="UP000590740">
    <property type="component" value="Unassembled WGS sequence"/>
</dbReference>
<keyword evidence="3" id="KW-1185">Reference proteome</keyword>
<comment type="caution">
    <text evidence="2">The sequence shown here is derived from an EMBL/GenBank/DDBJ whole genome shotgun (WGS) entry which is preliminary data.</text>
</comment>
<gene>
    <name evidence="2" type="ORF">HNQ65_004448</name>
</gene>
<name>A0A7W7YEP9_9BACT</name>
<evidence type="ECO:0000313" key="2">
    <source>
        <dbReference type="EMBL" id="MBB5034840.1"/>
    </source>
</evidence>
<dbReference type="RefSeq" id="WP_184343034.1">
    <property type="nucleotide sequence ID" value="NZ_JACHIG010000012.1"/>
</dbReference>
<dbReference type="AlphaFoldDB" id="A0A7W7YEP9"/>
<feature type="coiled-coil region" evidence="1">
    <location>
        <begin position="9"/>
        <end position="36"/>
    </location>
</feature>
<organism evidence="2 3">
    <name type="scientific">Prosthecobacter vanneervenii</name>
    <dbReference type="NCBI Taxonomy" id="48466"/>
    <lineage>
        <taxon>Bacteria</taxon>
        <taxon>Pseudomonadati</taxon>
        <taxon>Verrucomicrobiota</taxon>
        <taxon>Verrucomicrobiia</taxon>
        <taxon>Verrucomicrobiales</taxon>
        <taxon>Verrucomicrobiaceae</taxon>
        <taxon>Prosthecobacter</taxon>
    </lineage>
</organism>
<sequence length="203" mass="22833">MISLTTAPRAALIREIKRLRSELSKKKQECANLSADLKKGQHHTGTKTGAEAERYVQNLFKKGVATHSHSDHDLLVGKCRIEIKASGCLSTSKGSSSKKWVWHKFRGSGGKKRYHLLVLVGAIDARYRSQYKSRNSDFVLFAIPYQGVASFSAAEQGGTMSLGTNREKLQTTSVLRRRMWDRYHVSPSGLRRMVKEINDTRDP</sequence>
<dbReference type="EMBL" id="JACHIG010000012">
    <property type="protein sequence ID" value="MBB5034840.1"/>
    <property type="molecule type" value="Genomic_DNA"/>
</dbReference>
<proteinExistence type="predicted"/>
<evidence type="ECO:0000256" key="1">
    <source>
        <dbReference type="SAM" id="Coils"/>
    </source>
</evidence>
<evidence type="ECO:0000313" key="3">
    <source>
        <dbReference type="Proteomes" id="UP000590740"/>
    </source>
</evidence>
<protein>
    <submittedName>
        <fullName evidence="2">Uncharacterized protein</fullName>
    </submittedName>
</protein>
<accession>A0A7W7YEP9</accession>